<evidence type="ECO:0000256" key="3">
    <source>
        <dbReference type="ARBA" id="ARBA00023004"/>
    </source>
</evidence>
<keyword evidence="7" id="KW-1185">Reference proteome</keyword>
<dbReference type="GeneID" id="30175697"/>
<evidence type="ECO:0000256" key="4">
    <source>
        <dbReference type="ARBA" id="ARBA00023014"/>
    </source>
</evidence>
<dbReference type="CDD" id="cd03062">
    <property type="entry name" value="TRX_Fd_Sucrase"/>
    <property type="match status" value="1"/>
</dbReference>
<reference evidence="6" key="4">
    <citation type="submission" date="2024-02" db="EMBL/GenBank/DDBJ databases">
        <title>Comparative genomics of Cryptococcus and Kwoniella reveals pathogenesis evolution and contrasting modes of karyotype evolution via chromosome fusion or intercentromeric recombination.</title>
        <authorList>
            <person name="Coelho M.A."/>
            <person name="David-Palma M."/>
            <person name="Shea T."/>
            <person name="Bowers K."/>
            <person name="McGinley-Smith S."/>
            <person name="Mohammad A.W."/>
            <person name="Gnirke A."/>
            <person name="Yurkov A.M."/>
            <person name="Nowrousian M."/>
            <person name="Sun S."/>
            <person name="Cuomo C.A."/>
            <person name="Heitman J."/>
        </authorList>
    </citation>
    <scope>NUCLEOTIDE SEQUENCE</scope>
    <source>
        <strain evidence="6">CBS 10737</strain>
    </source>
</reference>
<dbReference type="EMBL" id="KI894016">
    <property type="protein sequence ID" value="OCF46475.1"/>
    <property type="molecule type" value="Genomic_DNA"/>
</dbReference>
<keyword evidence="2" id="KW-0479">Metal-binding</keyword>
<dbReference type="GO" id="GO:0046872">
    <property type="term" value="F:metal ion binding"/>
    <property type="evidence" value="ECO:0007669"/>
    <property type="project" value="UniProtKB-KW"/>
</dbReference>
<evidence type="ECO:0000313" key="7">
    <source>
        <dbReference type="Proteomes" id="UP000094020"/>
    </source>
</evidence>
<dbReference type="InterPro" id="IPR009737">
    <property type="entry name" value="Aim32/Apd1-like"/>
</dbReference>
<dbReference type="AlphaFoldDB" id="A0A1B9HT82"/>
<gene>
    <name evidence="5" type="ORF">I206_07328</name>
    <name evidence="6" type="ORF">I206_106785</name>
</gene>
<dbReference type="GO" id="GO:0051537">
    <property type="term" value="F:2 iron, 2 sulfur cluster binding"/>
    <property type="evidence" value="ECO:0007669"/>
    <property type="project" value="UniProtKB-KW"/>
</dbReference>
<keyword evidence="4" id="KW-0411">Iron-sulfur</keyword>
<keyword evidence="3" id="KW-0408">Iron</keyword>
<dbReference type="PANTHER" id="PTHR31902">
    <property type="entry name" value="ACTIN PATCHES DISTAL PROTEIN 1"/>
    <property type="match status" value="1"/>
</dbReference>
<dbReference type="Gene3D" id="3.40.30.10">
    <property type="entry name" value="Glutaredoxin"/>
    <property type="match status" value="1"/>
</dbReference>
<dbReference type="InterPro" id="IPR001055">
    <property type="entry name" value="Adrenodoxin-like"/>
</dbReference>
<evidence type="ECO:0000256" key="1">
    <source>
        <dbReference type="ARBA" id="ARBA00022714"/>
    </source>
</evidence>
<dbReference type="GO" id="GO:0140647">
    <property type="term" value="P:P450-containing electron transport chain"/>
    <property type="evidence" value="ECO:0007669"/>
    <property type="project" value="InterPro"/>
</dbReference>
<reference evidence="5" key="3">
    <citation type="submission" date="2016-07" db="EMBL/GenBank/DDBJ databases">
        <title>Evolution of pathogenesis and genome organization in the Tremellales.</title>
        <authorList>
            <person name="Cuomo C."/>
            <person name="Litvintseva A."/>
            <person name="Heitman J."/>
            <person name="Chen Y."/>
            <person name="Sun S."/>
            <person name="Springer D."/>
            <person name="Dromer F."/>
            <person name="Young S."/>
            <person name="Zeng Q."/>
            <person name="Chapman S."/>
            <person name="Gujja S."/>
            <person name="Saif S."/>
            <person name="Birren B."/>
        </authorList>
    </citation>
    <scope>NUCLEOTIDE SEQUENCE</scope>
    <source>
        <strain evidence="5">CBS 10737</strain>
    </source>
</reference>
<dbReference type="STRING" id="1296096.A0A1B9HT82"/>
<dbReference type="InterPro" id="IPR036010">
    <property type="entry name" value="2Fe-2S_ferredoxin-like_sf"/>
</dbReference>
<evidence type="ECO:0000256" key="2">
    <source>
        <dbReference type="ARBA" id="ARBA00022723"/>
    </source>
</evidence>
<reference evidence="6" key="2">
    <citation type="submission" date="2013-07" db="EMBL/GenBank/DDBJ databases">
        <authorList>
            <consortium name="The Broad Institute Genome Sequencing Platform"/>
            <person name="Cuomo C."/>
            <person name="Litvintseva A."/>
            <person name="Chen Y."/>
            <person name="Heitman J."/>
            <person name="Sun S."/>
            <person name="Springer D."/>
            <person name="Dromer F."/>
            <person name="Young S.K."/>
            <person name="Zeng Q."/>
            <person name="Gargeya S."/>
            <person name="Fitzgerald M."/>
            <person name="Abouelleil A."/>
            <person name="Alvarado L."/>
            <person name="Berlin A.M."/>
            <person name="Chapman S.B."/>
            <person name="Dewar J."/>
            <person name="Goldberg J."/>
            <person name="Griggs A."/>
            <person name="Gujja S."/>
            <person name="Hansen M."/>
            <person name="Howarth C."/>
            <person name="Imamovic A."/>
            <person name="Larimer J."/>
            <person name="McCowan C."/>
            <person name="Murphy C."/>
            <person name="Pearson M."/>
            <person name="Priest M."/>
            <person name="Roberts A."/>
            <person name="Saif S."/>
            <person name="Shea T."/>
            <person name="Sykes S."/>
            <person name="Wortman J."/>
            <person name="Nusbaum C."/>
            <person name="Birren B."/>
        </authorList>
    </citation>
    <scope>NUCLEOTIDE SEQUENCE</scope>
    <source>
        <strain evidence="6">CBS 10737</strain>
    </source>
</reference>
<organism evidence="5">
    <name type="scientific">Kwoniella pini CBS 10737</name>
    <dbReference type="NCBI Taxonomy" id="1296096"/>
    <lineage>
        <taxon>Eukaryota</taxon>
        <taxon>Fungi</taxon>
        <taxon>Dikarya</taxon>
        <taxon>Basidiomycota</taxon>
        <taxon>Agaricomycotina</taxon>
        <taxon>Tremellomycetes</taxon>
        <taxon>Tremellales</taxon>
        <taxon>Cryptococcaceae</taxon>
        <taxon>Kwoniella</taxon>
    </lineage>
</organism>
<dbReference type="Gene3D" id="3.10.20.30">
    <property type="match status" value="1"/>
</dbReference>
<accession>A0A1B9HT82</accession>
<dbReference type="Proteomes" id="UP000094020">
    <property type="component" value="Chromosome 9"/>
</dbReference>
<evidence type="ECO:0000313" key="5">
    <source>
        <dbReference type="EMBL" id="OCF46475.1"/>
    </source>
</evidence>
<evidence type="ECO:0000313" key="6">
    <source>
        <dbReference type="EMBL" id="WWC72821.1"/>
    </source>
</evidence>
<dbReference type="SUPFAM" id="SSF52833">
    <property type="entry name" value="Thioredoxin-like"/>
    <property type="match status" value="1"/>
</dbReference>
<dbReference type="SUPFAM" id="SSF54292">
    <property type="entry name" value="2Fe-2S ferredoxin-like"/>
    <property type="match status" value="1"/>
</dbReference>
<sequence>MTLTIPARLLRHRGLSVKIHSIRYNHSQSGIDPIEWLPLPRSLAYRKALMLLSLPIPPKHWPSHLEMNSSLLAASSAHLKSKGIAVNAIYDGTGTETTFQKEESCKARIFWPDGRIKTYDQYSMNSISSDELLLDLEYTPISLNVGSKQDIKEILVCTHGSRDCRCSDRGGPLVQALKEEVERRGVGDKVKINEIAHVGGHKYAANAILLPSLDMMSNLTVEHAPSLISHLLHPKNDSKMWNHWRGRYGLTEDQQAEIWSTFDASRSKDPTTNKSDVVPDQETVELRFKTYEGELRVVNARLGSNLLEVGKENDLPSLEGVCGGNLECATCHLYIPSKPSIPPIGEASEEEFDMLGYALGYRDGESRLGCQVRVTKELAEWSKKGGVIGLPRF</sequence>
<dbReference type="InterPro" id="IPR012675">
    <property type="entry name" value="Beta-grasp_dom_sf"/>
</dbReference>
<dbReference type="Pfam" id="PF06999">
    <property type="entry name" value="Suc_Fer-like"/>
    <property type="match status" value="1"/>
</dbReference>
<dbReference type="PRINTS" id="PR00355">
    <property type="entry name" value="ADRENODOXIN"/>
</dbReference>
<name>A0A1B9HT82_9TREE</name>
<keyword evidence="1" id="KW-0001">2Fe-2S</keyword>
<dbReference type="PANTHER" id="PTHR31902:SF14">
    <property type="entry name" value="ACTIN PATCHES DISTAL PROTEIN 1"/>
    <property type="match status" value="1"/>
</dbReference>
<reference evidence="5" key="1">
    <citation type="submission" date="2013-07" db="EMBL/GenBank/DDBJ databases">
        <title>The Genome Sequence of Cryptococcus pinus CBS10737.</title>
        <authorList>
            <consortium name="The Broad Institute Genome Sequencing Platform"/>
            <person name="Cuomo C."/>
            <person name="Litvintseva A."/>
            <person name="Chen Y."/>
            <person name="Heitman J."/>
            <person name="Sun S."/>
            <person name="Springer D."/>
            <person name="Dromer F."/>
            <person name="Young S.K."/>
            <person name="Zeng Q."/>
            <person name="Gargeya S."/>
            <person name="Fitzgerald M."/>
            <person name="Abouelleil A."/>
            <person name="Alvarado L."/>
            <person name="Berlin A.M."/>
            <person name="Chapman S.B."/>
            <person name="Dewar J."/>
            <person name="Goldberg J."/>
            <person name="Griggs A."/>
            <person name="Gujja S."/>
            <person name="Hansen M."/>
            <person name="Howarth C."/>
            <person name="Imamovic A."/>
            <person name="Larimer J."/>
            <person name="McCowan C."/>
            <person name="Murphy C."/>
            <person name="Pearson M."/>
            <person name="Priest M."/>
            <person name="Roberts A."/>
            <person name="Saif S."/>
            <person name="Shea T."/>
            <person name="Sykes S."/>
            <person name="Wortman J."/>
            <person name="Nusbaum C."/>
            <person name="Birren B."/>
        </authorList>
    </citation>
    <scope>NUCLEOTIDE SEQUENCE [LARGE SCALE GENOMIC DNA]</scope>
    <source>
        <strain evidence="5">CBS 10737</strain>
    </source>
</reference>
<dbReference type="KEGG" id="kpin:30175697"/>
<dbReference type="EMBL" id="CP144527">
    <property type="protein sequence ID" value="WWC72821.1"/>
    <property type="molecule type" value="Genomic_DNA"/>
</dbReference>
<protein>
    <submittedName>
        <fullName evidence="5">Uncharacterized protein</fullName>
    </submittedName>
</protein>
<dbReference type="InterPro" id="IPR036249">
    <property type="entry name" value="Thioredoxin-like_sf"/>
</dbReference>
<proteinExistence type="predicted"/>
<dbReference type="RefSeq" id="XP_019007694.1">
    <property type="nucleotide sequence ID" value="XM_019159022.1"/>
</dbReference>
<dbReference type="OrthoDB" id="10253744at2759"/>